<dbReference type="PROSITE" id="PS50011">
    <property type="entry name" value="PROTEIN_KINASE_DOM"/>
    <property type="match status" value="1"/>
</dbReference>
<comment type="subcellular location">
    <subcellularLocation>
        <location evidence="1">Cell membrane</location>
        <topology evidence="1">Single-pass type I membrane protein</topology>
    </subcellularLocation>
</comment>
<dbReference type="PANTHER" id="PTHR24416">
    <property type="entry name" value="TYROSINE-PROTEIN KINASE RECEPTOR"/>
    <property type="match status" value="1"/>
</dbReference>
<dbReference type="GO" id="GO:0010976">
    <property type="term" value="P:positive regulation of neuron projection development"/>
    <property type="evidence" value="ECO:0007669"/>
    <property type="project" value="TreeGrafter"/>
</dbReference>
<dbReference type="InterPro" id="IPR011009">
    <property type="entry name" value="Kinase-like_dom_sf"/>
</dbReference>
<dbReference type="Gene3D" id="2.60.120.260">
    <property type="entry name" value="Galactose-binding domain-like"/>
    <property type="match status" value="1"/>
</dbReference>
<evidence type="ECO:0000256" key="2">
    <source>
        <dbReference type="ARBA" id="ARBA00022475"/>
    </source>
</evidence>
<comment type="similarity">
    <text evidence="12">Belongs to the protein kinase superfamily. Tyr protein kinase family. Insulin receptor subfamily.</text>
</comment>
<dbReference type="PROSITE" id="PS01286">
    <property type="entry name" value="FA58C_2"/>
    <property type="match status" value="1"/>
</dbReference>
<dbReference type="SUPFAM" id="SSF49785">
    <property type="entry name" value="Galactose-binding domain-like"/>
    <property type="match status" value="1"/>
</dbReference>
<keyword evidence="8 13" id="KW-0472">Membrane</keyword>
<dbReference type="Gene3D" id="1.10.510.10">
    <property type="entry name" value="Transferase(Phosphotransferase) domain 1"/>
    <property type="match status" value="1"/>
</dbReference>
<keyword evidence="6" id="KW-0067">ATP-binding</keyword>
<dbReference type="Pfam" id="PF00754">
    <property type="entry name" value="F5_F8_type_C"/>
    <property type="match status" value="1"/>
</dbReference>
<evidence type="ECO:0000256" key="11">
    <source>
        <dbReference type="ARBA" id="ARBA00023180"/>
    </source>
</evidence>
<keyword evidence="9" id="KW-1015">Disulfide bond</keyword>
<feature type="domain" description="F5/8 type C" evidence="16">
    <location>
        <begin position="27"/>
        <end position="185"/>
    </location>
</feature>
<dbReference type="InterPro" id="IPR001245">
    <property type="entry name" value="Ser-Thr/Tyr_kinase_cat_dom"/>
</dbReference>
<dbReference type="Proteomes" id="UP000663852">
    <property type="component" value="Unassembled WGS sequence"/>
</dbReference>
<dbReference type="GO" id="GO:0051897">
    <property type="term" value="P:positive regulation of phosphatidylinositol 3-kinase/protein kinase B signal transduction"/>
    <property type="evidence" value="ECO:0007669"/>
    <property type="project" value="TreeGrafter"/>
</dbReference>
<feature type="domain" description="Protein kinase" evidence="15">
    <location>
        <begin position="524"/>
        <end position="787"/>
    </location>
</feature>
<dbReference type="PRINTS" id="PR00109">
    <property type="entry name" value="TYRKINASE"/>
</dbReference>
<evidence type="ECO:0000256" key="14">
    <source>
        <dbReference type="SAM" id="SignalP"/>
    </source>
</evidence>
<feature type="signal peptide" evidence="14">
    <location>
        <begin position="1"/>
        <end position="17"/>
    </location>
</feature>
<organism evidence="17 18">
    <name type="scientific">Adineta ricciae</name>
    <name type="common">Rotifer</name>
    <dbReference type="NCBI Taxonomy" id="249248"/>
    <lineage>
        <taxon>Eukaryota</taxon>
        <taxon>Metazoa</taxon>
        <taxon>Spiralia</taxon>
        <taxon>Gnathifera</taxon>
        <taxon>Rotifera</taxon>
        <taxon>Eurotatoria</taxon>
        <taxon>Bdelloidea</taxon>
        <taxon>Adinetida</taxon>
        <taxon>Adinetidae</taxon>
        <taxon>Adineta</taxon>
    </lineage>
</organism>
<dbReference type="PROSITE" id="PS00109">
    <property type="entry name" value="PROTEIN_KINASE_TYR"/>
    <property type="match status" value="1"/>
</dbReference>
<evidence type="ECO:0000259" key="15">
    <source>
        <dbReference type="PROSITE" id="PS50011"/>
    </source>
</evidence>
<dbReference type="PROSITE" id="PS50022">
    <property type="entry name" value="FA58C_3"/>
    <property type="match status" value="1"/>
</dbReference>
<proteinExistence type="inferred from homology"/>
<evidence type="ECO:0000256" key="4">
    <source>
        <dbReference type="ARBA" id="ARBA00022729"/>
    </source>
</evidence>
<evidence type="ECO:0000256" key="10">
    <source>
        <dbReference type="ARBA" id="ARBA00023170"/>
    </source>
</evidence>
<dbReference type="InterPro" id="IPR008979">
    <property type="entry name" value="Galactose-bd-like_sf"/>
</dbReference>
<reference evidence="17" key="1">
    <citation type="submission" date="2021-02" db="EMBL/GenBank/DDBJ databases">
        <authorList>
            <person name="Nowell W R."/>
        </authorList>
    </citation>
    <scope>NUCLEOTIDE SEQUENCE</scope>
</reference>
<dbReference type="AlphaFoldDB" id="A0A814FMM7"/>
<keyword evidence="4 14" id="KW-0732">Signal</keyword>
<dbReference type="GO" id="GO:0038062">
    <property type="term" value="F:protein tyrosine kinase collagen receptor activity"/>
    <property type="evidence" value="ECO:0007669"/>
    <property type="project" value="TreeGrafter"/>
</dbReference>
<keyword evidence="3 13" id="KW-0812">Transmembrane</keyword>
<dbReference type="GO" id="GO:0043235">
    <property type="term" value="C:receptor complex"/>
    <property type="evidence" value="ECO:0007669"/>
    <property type="project" value="TreeGrafter"/>
</dbReference>
<dbReference type="SMART" id="SM00231">
    <property type="entry name" value="FA58C"/>
    <property type="match status" value="1"/>
</dbReference>
<evidence type="ECO:0000256" key="6">
    <source>
        <dbReference type="ARBA" id="ARBA00022840"/>
    </source>
</evidence>
<keyword evidence="10" id="KW-0675">Receptor</keyword>
<feature type="transmembrane region" description="Helical" evidence="13">
    <location>
        <begin position="365"/>
        <end position="387"/>
    </location>
</feature>
<evidence type="ECO:0000256" key="5">
    <source>
        <dbReference type="ARBA" id="ARBA00022741"/>
    </source>
</evidence>
<keyword evidence="2" id="KW-1003">Cell membrane</keyword>
<dbReference type="EMBL" id="CAJNOJ010000057">
    <property type="protein sequence ID" value="CAF0987711.1"/>
    <property type="molecule type" value="Genomic_DNA"/>
</dbReference>
<dbReference type="PROSITE" id="PS01285">
    <property type="entry name" value="FA58C_1"/>
    <property type="match status" value="1"/>
</dbReference>
<dbReference type="InterPro" id="IPR000719">
    <property type="entry name" value="Prot_kinase_dom"/>
</dbReference>
<dbReference type="InterPro" id="IPR008266">
    <property type="entry name" value="Tyr_kinase_AS"/>
</dbReference>
<comment type="caution">
    <text evidence="17">The sequence shown here is derived from an EMBL/GenBank/DDBJ whole genome shotgun (WGS) entry which is preliminary data.</text>
</comment>
<dbReference type="InterPro" id="IPR000421">
    <property type="entry name" value="FA58C"/>
</dbReference>
<evidence type="ECO:0000256" key="1">
    <source>
        <dbReference type="ARBA" id="ARBA00004251"/>
    </source>
</evidence>
<evidence type="ECO:0000256" key="13">
    <source>
        <dbReference type="SAM" id="Phobius"/>
    </source>
</evidence>
<evidence type="ECO:0000313" key="17">
    <source>
        <dbReference type="EMBL" id="CAF0987711.1"/>
    </source>
</evidence>
<dbReference type="GO" id="GO:0005886">
    <property type="term" value="C:plasma membrane"/>
    <property type="evidence" value="ECO:0007669"/>
    <property type="project" value="UniProtKB-SubCell"/>
</dbReference>
<keyword evidence="7 13" id="KW-1133">Transmembrane helix</keyword>
<name>A0A814FMM7_ADIRI</name>
<sequence length="794" mass="90972">MSLIYIIFIFILSNASSNIILSDYEQCNAPLGMESGSISDSDLTSSSTHDMSSVGPQMARIRIELEGGAWCPDKPIGPKSYEYIQIELHKLYFINAIETQGRFDNGQGNEFAEYYQVQYQRENNSSHWINYYEKKTNKTILKGNMNTYSAEKHFLSPAIIAARIRIIPFSARWRTICMRVELYGCPFPDGVISYTTSPSIDKDHVYDGGLGKLTDGIIGSDESAWLAWNKSPAKIDFYFDTYRQFSIIRIYSMNNKYRSIEIKFDDNPPIVHKATPIATSISTIFLDTINLDNYATMTIGKHVEVLVEFDNEFLFLTEIKFDNQPTTMAEMHTITTTCETPCLVSYNNLTLITSSPAVSLHTLEWLTMAIILILSLCFILLIILLILRIRHRCLRKKNNLYYKCSQLINSTNGSAVEKDPNQNTRKNPYDDLSPVESYLYPITSTSSLINPSSPSSLFKNEQYAIIDGNAYTHLPTNNTFHYASLDIGQVPSKLVTLFDCIALRESIPSKVPDTLPPFIDESKLYTLCKISESKYGEIILGKYASRPVLIKIVKKNFLDSIRQKFLSELKILARLNHHNLACICAVQLDLLCLVQEHSDFGTLQNYFRTQVNDTTFQKKNIYFSHQLSNALEYLSDLNIIHNDVAARNCLFYPDYSIKLTDCAIALPQYEKEYWICTNGDKLPLRWIAPEALTNNTTIKSDIYSFAVTLWEFWCRCSTLPHASLTNEDLYQYLVMRQSSYKIENPNVSMFRLSQPPECPKEIYDLLCECWHIDGNKRPHISDIALYFRRQINVS</sequence>
<dbReference type="Gene3D" id="2.60.120.1190">
    <property type="match status" value="1"/>
</dbReference>
<accession>A0A814FMM7</accession>
<evidence type="ECO:0000256" key="3">
    <source>
        <dbReference type="ARBA" id="ARBA00022692"/>
    </source>
</evidence>
<dbReference type="Pfam" id="PF07714">
    <property type="entry name" value="PK_Tyr_Ser-Thr"/>
    <property type="match status" value="1"/>
</dbReference>
<dbReference type="GO" id="GO:0005524">
    <property type="term" value="F:ATP binding"/>
    <property type="evidence" value="ECO:0007669"/>
    <property type="project" value="UniProtKB-KW"/>
</dbReference>
<evidence type="ECO:0000256" key="9">
    <source>
        <dbReference type="ARBA" id="ARBA00023157"/>
    </source>
</evidence>
<dbReference type="FunFam" id="2.60.120.260:FF:000007">
    <property type="entry name" value="Discoidin domain receptor tyrosine kinase 1"/>
    <property type="match status" value="1"/>
</dbReference>
<protein>
    <submittedName>
        <fullName evidence="17">Uncharacterized protein</fullName>
    </submittedName>
</protein>
<evidence type="ECO:0000256" key="8">
    <source>
        <dbReference type="ARBA" id="ARBA00023136"/>
    </source>
</evidence>
<evidence type="ECO:0000259" key="16">
    <source>
        <dbReference type="PROSITE" id="PS50022"/>
    </source>
</evidence>
<evidence type="ECO:0000256" key="7">
    <source>
        <dbReference type="ARBA" id="ARBA00022989"/>
    </source>
</evidence>
<dbReference type="SUPFAM" id="SSF56112">
    <property type="entry name" value="Protein kinase-like (PK-like)"/>
    <property type="match status" value="1"/>
</dbReference>
<keyword evidence="5" id="KW-0547">Nucleotide-binding</keyword>
<dbReference type="GO" id="GO:0005518">
    <property type="term" value="F:collagen binding"/>
    <property type="evidence" value="ECO:0007669"/>
    <property type="project" value="TreeGrafter"/>
</dbReference>
<dbReference type="PANTHER" id="PTHR24416:SF580">
    <property type="entry name" value="DISCOIDIN DOMAIN RECEPTOR, ISOFORM F"/>
    <property type="match status" value="1"/>
</dbReference>
<keyword evidence="11" id="KW-0325">Glycoprotein</keyword>
<feature type="chain" id="PRO_5032945522" evidence="14">
    <location>
        <begin position="18"/>
        <end position="794"/>
    </location>
</feature>
<evidence type="ECO:0000313" key="18">
    <source>
        <dbReference type="Proteomes" id="UP000663852"/>
    </source>
</evidence>
<dbReference type="InterPro" id="IPR050122">
    <property type="entry name" value="RTK"/>
</dbReference>
<gene>
    <name evidence="17" type="ORF">EDS130_LOCUS14223</name>
</gene>
<evidence type="ECO:0000256" key="12">
    <source>
        <dbReference type="ARBA" id="ARBA00061639"/>
    </source>
</evidence>
<dbReference type="OrthoDB" id="6071166at2759"/>